<dbReference type="Gene3D" id="3.40.1110.10">
    <property type="entry name" value="Calcium-transporting ATPase, cytoplasmic domain N"/>
    <property type="match status" value="1"/>
</dbReference>
<dbReference type="PANTHER" id="PTHR43079">
    <property type="entry name" value="PROBABLE CADMIUM/ZINC-TRANSPORTING ATPASE HMA1"/>
    <property type="match status" value="1"/>
</dbReference>
<dbReference type="Pfam" id="PF00702">
    <property type="entry name" value="Hydrolase"/>
    <property type="match status" value="1"/>
</dbReference>
<evidence type="ECO:0000313" key="16">
    <source>
        <dbReference type="Proteomes" id="UP000287605"/>
    </source>
</evidence>
<dbReference type="GO" id="GO:0016887">
    <property type="term" value="F:ATP hydrolysis activity"/>
    <property type="evidence" value="ECO:0007669"/>
    <property type="project" value="InterPro"/>
</dbReference>
<dbReference type="EMBL" id="NGKA01000003">
    <property type="protein sequence ID" value="RSU14336.1"/>
    <property type="molecule type" value="Genomic_DNA"/>
</dbReference>
<dbReference type="SUPFAM" id="SSF56784">
    <property type="entry name" value="HAD-like"/>
    <property type="match status" value="1"/>
</dbReference>
<feature type="transmembrane region" description="Helical" evidence="12">
    <location>
        <begin position="299"/>
        <end position="320"/>
    </location>
</feature>
<dbReference type="InterPro" id="IPR023299">
    <property type="entry name" value="ATPase_P-typ_cyto_dom_N"/>
</dbReference>
<reference evidence="15 16" key="1">
    <citation type="submission" date="2017-05" db="EMBL/GenBank/DDBJ databases">
        <title>Vagococcus spp. assemblies.</title>
        <authorList>
            <person name="Gulvik C.A."/>
        </authorList>
    </citation>
    <scope>NUCLEOTIDE SEQUENCE [LARGE SCALE GENOMIC DNA]</scope>
    <source>
        <strain evidence="15 16">CCUG 51432</strain>
    </source>
</reference>
<feature type="transmembrane region" description="Helical" evidence="12">
    <location>
        <begin position="625"/>
        <end position="646"/>
    </location>
</feature>
<protein>
    <submittedName>
        <fullName evidence="15">Heavy metal translocating P-type ATPase</fullName>
    </submittedName>
</protein>
<keyword evidence="16" id="KW-1185">Reference proteome</keyword>
<dbReference type="InterPro" id="IPR008250">
    <property type="entry name" value="ATPase_P-typ_transduc_dom_A_sf"/>
</dbReference>
<dbReference type="Gene3D" id="2.70.150.10">
    <property type="entry name" value="Calcium-transporting ATPase, cytoplasmic transduction domain A"/>
    <property type="match status" value="1"/>
</dbReference>
<dbReference type="NCBIfam" id="TIGR01494">
    <property type="entry name" value="ATPase_P-type"/>
    <property type="match status" value="1"/>
</dbReference>
<dbReference type="GO" id="GO:0046872">
    <property type="term" value="F:metal ion binding"/>
    <property type="evidence" value="ECO:0007669"/>
    <property type="project" value="UniProtKB-KW"/>
</dbReference>
<dbReference type="InterPro" id="IPR027256">
    <property type="entry name" value="P-typ_ATPase_IB"/>
</dbReference>
<feature type="transmembrane region" description="Helical" evidence="12">
    <location>
        <begin position="58"/>
        <end position="77"/>
    </location>
</feature>
<evidence type="ECO:0000256" key="12">
    <source>
        <dbReference type="RuleBase" id="RU362081"/>
    </source>
</evidence>
<evidence type="ECO:0000256" key="2">
    <source>
        <dbReference type="ARBA" id="ARBA00006024"/>
    </source>
</evidence>
<proteinExistence type="inferred from homology"/>
<dbReference type="OrthoDB" id="9813266at2"/>
<accession>A0A430B1Y4</accession>
<evidence type="ECO:0000256" key="8">
    <source>
        <dbReference type="ARBA" id="ARBA00022967"/>
    </source>
</evidence>
<evidence type="ECO:0000256" key="1">
    <source>
        <dbReference type="ARBA" id="ARBA00004651"/>
    </source>
</evidence>
<organism evidence="15 16">
    <name type="scientific">Vagococcus elongatus</name>
    <dbReference type="NCBI Taxonomy" id="180344"/>
    <lineage>
        <taxon>Bacteria</taxon>
        <taxon>Bacillati</taxon>
        <taxon>Bacillota</taxon>
        <taxon>Bacilli</taxon>
        <taxon>Lactobacillales</taxon>
        <taxon>Enterococcaceae</taxon>
        <taxon>Vagococcus</taxon>
    </lineage>
</organism>
<dbReference type="InterPro" id="IPR059000">
    <property type="entry name" value="ATPase_P-type_domA"/>
</dbReference>
<dbReference type="SUPFAM" id="SSF81653">
    <property type="entry name" value="Calcium ATPase, transduction domain A"/>
    <property type="match status" value="1"/>
</dbReference>
<evidence type="ECO:0000256" key="9">
    <source>
        <dbReference type="ARBA" id="ARBA00022989"/>
    </source>
</evidence>
<dbReference type="FunFam" id="2.70.150.10:FF:000002">
    <property type="entry name" value="Copper-transporting ATPase 1, putative"/>
    <property type="match status" value="1"/>
</dbReference>
<dbReference type="SFLD" id="SFLDG00002">
    <property type="entry name" value="C1.7:_P-type_atpase_like"/>
    <property type="match status" value="1"/>
</dbReference>
<name>A0A430B1Y4_9ENTE</name>
<dbReference type="Gene3D" id="3.40.50.1000">
    <property type="entry name" value="HAD superfamily/HAD-like"/>
    <property type="match status" value="1"/>
</dbReference>
<comment type="caution">
    <text evidence="15">The sequence shown here is derived from an EMBL/GenBank/DDBJ whole genome shotgun (WGS) entry which is preliminary data.</text>
</comment>
<evidence type="ECO:0000313" key="15">
    <source>
        <dbReference type="EMBL" id="RSU14336.1"/>
    </source>
</evidence>
<evidence type="ECO:0000256" key="6">
    <source>
        <dbReference type="ARBA" id="ARBA00022840"/>
    </source>
</evidence>
<dbReference type="GO" id="GO:0005524">
    <property type="term" value="F:ATP binding"/>
    <property type="evidence" value="ECO:0007669"/>
    <property type="project" value="UniProtKB-UniRule"/>
</dbReference>
<dbReference type="CDD" id="cd07551">
    <property type="entry name" value="P-type_ATPase_HM_ZosA_PfeT-like"/>
    <property type="match status" value="1"/>
</dbReference>
<dbReference type="GO" id="GO:0005886">
    <property type="term" value="C:plasma membrane"/>
    <property type="evidence" value="ECO:0007669"/>
    <property type="project" value="UniProtKB-SubCell"/>
</dbReference>
<dbReference type="AlphaFoldDB" id="A0A430B1Y4"/>
<dbReference type="PROSITE" id="PS00154">
    <property type="entry name" value="ATPASE_E1_E2"/>
    <property type="match status" value="1"/>
</dbReference>
<evidence type="ECO:0000256" key="3">
    <source>
        <dbReference type="ARBA" id="ARBA00022692"/>
    </source>
</evidence>
<keyword evidence="4 12" id="KW-0479">Metal-binding</keyword>
<comment type="subcellular location">
    <subcellularLocation>
        <location evidence="1">Cell membrane</location>
        <topology evidence="1">Multi-pass membrane protein</topology>
    </subcellularLocation>
</comment>
<feature type="domain" description="P-type ATPase A" evidence="14">
    <location>
        <begin position="148"/>
        <end position="248"/>
    </location>
</feature>
<keyword evidence="10" id="KW-0406">Ion transport</keyword>
<keyword evidence="8" id="KW-1278">Translocase</keyword>
<dbReference type="PRINTS" id="PR00119">
    <property type="entry name" value="CATATPASE"/>
</dbReference>
<keyword evidence="10" id="KW-0813">Transport</keyword>
<evidence type="ECO:0000256" key="5">
    <source>
        <dbReference type="ARBA" id="ARBA00022741"/>
    </source>
</evidence>
<feature type="region of interest" description="Disordered" evidence="13">
    <location>
        <begin position="1"/>
        <end position="26"/>
    </location>
</feature>
<feature type="transmembrane region" description="Helical" evidence="12">
    <location>
        <begin position="35"/>
        <end position="53"/>
    </location>
</feature>
<dbReference type="InterPro" id="IPR044492">
    <property type="entry name" value="P_typ_ATPase_HD_dom"/>
</dbReference>
<keyword evidence="3 12" id="KW-0812">Transmembrane</keyword>
<dbReference type="InterPro" id="IPR036412">
    <property type="entry name" value="HAD-like_sf"/>
</dbReference>
<dbReference type="SUPFAM" id="SSF81665">
    <property type="entry name" value="Calcium ATPase, transmembrane domain M"/>
    <property type="match status" value="1"/>
</dbReference>
<dbReference type="InterPro" id="IPR023214">
    <property type="entry name" value="HAD_sf"/>
</dbReference>
<keyword evidence="7" id="KW-0460">Magnesium</keyword>
<evidence type="ECO:0000256" key="7">
    <source>
        <dbReference type="ARBA" id="ARBA00022842"/>
    </source>
</evidence>
<evidence type="ECO:0000256" key="4">
    <source>
        <dbReference type="ARBA" id="ARBA00022723"/>
    </source>
</evidence>
<dbReference type="InterPro" id="IPR023298">
    <property type="entry name" value="ATPase_P-typ_TM_dom_sf"/>
</dbReference>
<dbReference type="Pfam" id="PF00122">
    <property type="entry name" value="E1-E2_ATPase"/>
    <property type="match status" value="1"/>
</dbReference>
<feature type="transmembrane region" description="Helical" evidence="12">
    <location>
        <begin position="97"/>
        <end position="124"/>
    </location>
</feature>
<dbReference type="GO" id="GO:0019829">
    <property type="term" value="F:ATPase-coupled monoatomic cation transmembrane transporter activity"/>
    <property type="evidence" value="ECO:0007669"/>
    <property type="project" value="InterPro"/>
</dbReference>
<dbReference type="Proteomes" id="UP000287605">
    <property type="component" value="Unassembled WGS sequence"/>
</dbReference>
<dbReference type="SFLD" id="SFLDS00003">
    <property type="entry name" value="Haloacid_Dehalogenase"/>
    <property type="match status" value="1"/>
</dbReference>
<evidence type="ECO:0000259" key="14">
    <source>
        <dbReference type="Pfam" id="PF00122"/>
    </source>
</evidence>
<dbReference type="PANTHER" id="PTHR43079:SF1">
    <property type="entry name" value="CADMIUM_ZINC-TRANSPORTING ATPASE HMA1, CHLOROPLASTIC-RELATED"/>
    <property type="match status" value="1"/>
</dbReference>
<dbReference type="SFLD" id="SFLDF00027">
    <property type="entry name" value="p-type_atpase"/>
    <property type="match status" value="1"/>
</dbReference>
<dbReference type="InterPro" id="IPR051949">
    <property type="entry name" value="Cation_Transport_ATPase"/>
</dbReference>
<dbReference type="PRINTS" id="PR00941">
    <property type="entry name" value="CDATPASE"/>
</dbReference>
<feature type="transmembrane region" description="Helical" evidence="12">
    <location>
        <begin position="598"/>
        <end position="619"/>
    </location>
</feature>
<evidence type="ECO:0000256" key="13">
    <source>
        <dbReference type="SAM" id="MobiDB-lite"/>
    </source>
</evidence>
<keyword evidence="12" id="KW-1003">Cell membrane</keyword>
<dbReference type="RefSeq" id="WP_126807287.1">
    <property type="nucleotide sequence ID" value="NZ_NGKA01000003.1"/>
</dbReference>
<keyword evidence="9 12" id="KW-1133">Transmembrane helix</keyword>
<evidence type="ECO:0000256" key="10">
    <source>
        <dbReference type="ARBA" id="ARBA00023065"/>
    </source>
</evidence>
<dbReference type="NCBIfam" id="TIGR01525">
    <property type="entry name" value="ATPase-IB_hvy"/>
    <property type="match status" value="1"/>
</dbReference>
<comment type="similarity">
    <text evidence="2 12">Belongs to the cation transport ATPase (P-type) (TC 3.A.3) family. Type IB subfamily.</text>
</comment>
<gene>
    <name evidence="15" type="ORF">CBF29_03280</name>
</gene>
<keyword evidence="5 12" id="KW-0547">Nucleotide-binding</keyword>
<evidence type="ECO:0000256" key="11">
    <source>
        <dbReference type="ARBA" id="ARBA00023136"/>
    </source>
</evidence>
<keyword evidence="11 12" id="KW-0472">Membrane</keyword>
<feature type="transmembrane region" description="Helical" evidence="12">
    <location>
        <begin position="268"/>
        <end position="293"/>
    </location>
</feature>
<dbReference type="InterPro" id="IPR018303">
    <property type="entry name" value="ATPase_P-typ_P_site"/>
</dbReference>
<keyword evidence="6 12" id="KW-0067">ATP-binding</keyword>
<dbReference type="InterPro" id="IPR001757">
    <property type="entry name" value="P_typ_ATPase"/>
</dbReference>
<sequence>MEQTSYSKQAPKEYSSGSGRQCGHNQADGHEHGKLPVILYFIGLAVFIAALFLKEKSLIQNVLYLTAMIMTGYHITAEGFSETYHETIEKKRFSPNVHILMTLAAVGAMIIGDFFEGSLLILIFSSSHFLEEYAEGKSKREISNLMSMNPTEARLLDDEGHTTTVSVKELKIGDRLQVLNGDQIPTDGVIISGISSIDESSISGESIPREKAAGDEVFGSTINGTGTFVMEVTKDSSDTLFAKIIDLVNQSQSNQSKTATKIQKLEPIYVNTVLIIVPLFILLGGTVLGWSWYQSFYKGMVFLTVASPCALAASAVPATLSAISNLAKKGVLFKGGSFLANFAGIQAIAFDKTGTLTKGEPKVTDVYFIDDVDEQATVNVIVAMEQQANHPLAHAILENFEADKALNLEVENMIGRGLTAKHFDDEYEIGKPSGFENVPEKIAAHNVQYAEEGKTVVYVAKNNEVVGLIAMMDVPNEHAKGVISYLKEQGIHTVMITGDSEKTGRAVGDLVGIDEVIGNVLPENKSIIVNRLKKQYGIVAMLGDGVNDAPAIVESDIGIAMGEGTDVAMDVADAVLMQNDLRNLAYTHQVSKKLDKVVWQNIFFAMAVVVILVVLNFIGKMNLPIGVLFHEGSTVLVILNGLRLLAPVRQTK</sequence>